<name>A0ABR6BFB7_9PSEU</name>
<feature type="transmembrane region" description="Helical" evidence="7">
    <location>
        <begin position="100"/>
        <end position="122"/>
    </location>
</feature>
<keyword evidence="10" id="KW-1185">Reference proteome</keyword>
<evidence type="ECO:0000256" key="8">
    <source>
        <dbReference type="SAM" id="MobiDB-lite"/>
    </source>
</evidence>
<comment type="similarity">
    <text evidence="1 7">Belongs to the Lgt family.</text>
</comment>
<evidence type="ECO:0000256" key="2">
    <source>
        <dbReference type="ARBA" id="ARBA00022475"/>
    </source>
</evidence>
<dbReference type="PROSITE" id="PS01311">
    <property type="entry name" value="LGT"/>
    <property type="match status" value="1"/>
</dbReference>
<dbReference type="Proteomes" id="UP000517916">
    <property type="component" value="Unassembled WGS sequence"/>
</dbReference>
<feature type="region of interest" description="Disordered" evidence="8">
    <location>
        <begin position="297"/>
        <end position="339"/>
    </location>
</feature>
<proteinExistence type="inferred from homology"/>
<feature type="binding site" evidence="7">
    <location>
        <position position="148"/>
    </location>
    <ligand>
        <name>a 1,2-diacyl-sn-glycero-3-phospho-(1'-sn-glycerol)</name>
        <dbReference type="ChEBI" id="CHEBI:64716"/>
    </ligand>
</feature>
<dbReference type="PANTHER" id="PTHR30589:SF0">
    <property type="entry name" value="PHOSPHATIDYLGLYCEROL--PROLIPOPROTEIN DIACYLGLYCERYL TRANSFERASE"/>
    <property type="match status" value="1"/>
</dbReference>
<keyword evidence="3 7" id="KW-0808">Transferase</keyword>
<keyword evidence="5 7" id="KW-1133">Transmembrane helix</keyword>
<gene>
    <name evidence="7" type="primary">lgt</name>
    <name evidence="9" type="ORF">BC739_002773</name>
</gene>
<keyword evidence="2 7" id="KW-1003">Cell membrane</keyword>
<evidence type="ECO:0000256" key="6">
    <source>
        <dbReference type="ARBA" id="ARBA00023136"/>
    </source>
</evidence>
<dbReference type="InterPro" id="IPR001640">
    <property type="entry name" value="Lgt"/>
</dbReference>
<dbReference type="Pfam" id="PF01790">
    <property type="entry name" value="LGT"/>
    <property type="match status" value="1"/>
</dbReference>
<sequence length="339" mass="36486">MVTSASNIVLASFPSPPQGVWYVGPIPIRAYALFIIVGIIVAIVWGERRFVARGGEKGFITDIAVWAVPFGLVGGRLYHLATDWQKYFGPGGDPLGALEVWKGGLGIWGAVALGGVGALIACRRRGVPLPAVADAIAPGIVVAQAIGRLGNYFNQELFGRDTDVPWALEIYNRYNPDTGLLDWINGVAQGAPIRTVHPTFLYELLWNLGVAALVVWADRRFRLGHGRAFALYVAGYTAGRFWVELMRDDEATHIFGVRINVFVAGLVFLGAVAYLIIAKARGPREDLVALREARTATNQVAADVPPPAEDSEDGADKPAAEEAKTEAKAEDEAPSEPKS</sequence>
<dbReference type="GO" id="GO:0016740">
    <property type="term" value="F:transferase activity"/>
    <property type="evidence" value="ECO:0007669"/>
    <property type="project" value="UniProtKB-KW"/>
</dbReference>
<accession>A0ABR6BFB7</accession>
<comment type="caution">
    <text evidence="9">The sequence shown here is derived from an EMBL/GenBank/DDBJ whole genome shotgun (WGS) entry which is preliminary data.</text>
</comment>
<feature type="transmembrane region" description="Helical" evidence="7">
    <location>
        <begin position="58"/>
        <end position="80"/>
    </location>
</feature>
<comment type="subcellular location">
    <subcellularLocation>
        <location evidence="7">Cell membrane</location>
        <topology evidence="7">Multi-pass membrane protein</topology>
    </subcellularLocation>
</comment>
<evidence type="ECO:0000313" key="10">
    <source>
        <dbReference type="Proteomes" id="UP000517916"/>
    </source>
</evidence>
<comment type="catalytic activity">
    <reaction evidence="7">
        <text>L-cysteinyl-[prolipoprotein] + a 1,2-diacyl-sn-glycero-3-phospho-(1'-sn-glycerol) = an S-1,2-diacyl-sn-glyceryl-L-cysteinyl-[prolipoprotein] + sn-glycerol 1-phosphate + H(+)</text>
        <dbReference type="Rhea" id="RHEA:56712"/>
        <dbReference type="Rhea" id="RHEA-COMP:14679"/>
        <dbReference type="Rhea" id="RHEA-COMP:14680"/>
        <dbReference type="ChEBI" id="CHEBI:15378"/>
        <dbReference type="ChEBI" id="CHEBI:29950"/>
        <dbReference type="ChEBI" id="CHEBI:57685"/>
        <dbReference type="ChEBI" id="CHEBI:64716"/>
        <dbReference type="ChEBI" id="CHEBI:140658"/>
        <dbReference type="EC" id="2.5.1.145"/>
    </reaction>
</comment>
<dbReference type="PANTHER" id="PTHR30589">
    <property type="entry name" value="PROLIPOPROTEIN DIACYLGLYCERYL TRANSFERASE"/>
    <property type="match status" value="1"/>
</dbReference>
<feature type="transmembrane region" description="Helical" evidence="7">
    <location>
        <begin position="255"/>
        <end position="277"/>
    </location>
</feature>
<evidence type="ECO:0000256" key="4">
    <source>
        <dbReference type="ARBA" id="ARBA00022692"/>
    </source>
</evidence>
<keyword evidence="6 7" id="KW-0472">Membrane</keyword>
<feature type="transmembrane region" description="Helical" evidence="7">
    <location>
        <begin position="224"/>
        <end position="243"/>
    </location>
</feature>
<dbReference type="EC" id="2.5.1.145" evidence="7"/>
<evidence type="ECO:0000313" key="9">
    <source>
        <dbReference type="EMBL" id="MBA8925574.1"/>
    </source>
</evidence>
<evidence type="ECO:0000256" key="3">
    <source>
        <dbReference type="ARBA" id="ARBA00022679"/>
    </source>
</evidence>
<comment type="function">
    <text evidence="7">Catalyzes the transfer of the diacylglyceryl group from phosphatidylglycerol to the sulfhydryl group of the N-terminal cysteine of a prolipoprotein, the first step in the formation of mature lipoproteins.</text>
</comment>
<feature type="transmembrane region" description="Helical" evidence="7">
    <location>
        <begin position="20"/>
        <end position="46"/>
    </location>
</feature>
<evidence type="ECO:0000256" key="5">
    <source>
        <dbReference type="ARBA" id="ARBA00022989"/>
    </source>
</evidence>
<keyword evidence="4 7" id="KW-0812">Transmembrane</keyword>
<evidence type="ECO:0000256" key="7">
    <source>
        <dbReference type="HAMAP-Rule" id="MF_01147"/>
    </source>
</evidence>
<dbReference type="RefSeq" id="WP_042221097.1">
    <property type="nucleotide sequence ID" value="NZ_BAAABQ010000059.1"/>
</dbReference>
<reference evidence="9 10" key="1">
    <citation type="submission" date="2020-08" db="EMBL/GenBank/DDBJ databases">
        <title>Genomic Encyclopedia of Archaeal and Bacterial Type Strains, Phase II (KMG-II): from individual species to whole genera.</title>
        <authorList>
            <person name="Goeker M."/>
        </authorList>
    </citation>
    <scope>NUCLEOTIDE SEQUENCE [LARGE SCALE GENOMIC DNA]</scope>
    <source>
        <strain evidence="9 10">DSM 43850</strain>
    </source>
</reference>
<comment type="pathway">
    <text evidence="7">Protein modification; lipoprotein biosynthesis (diacylglyceryl transfer).</text>
</comment>
<dbReference type="HAMAP" id="MF_01147">
    <property type="entry name" value="Lgt"/>
    <property type="match status" value="1"/>
</dbReference>
<organism evidence="9 10">
    <name type="scientific">Kutzneria viridogrisea</name>
    <dbReference type="NCBI Taxonomy" id="47990"/>
    <lineage>
        <taxon>Bacteria</taxon>
        <taxon>Bacillati</taxon>
        <taxon>Actinomycetota</taxon>
        <taxon>Actinomycetes</taxon>
        <taxon>Pseudonocardiales</taxon>
        <taxon>Pseudonocardiaceae</taxon>
        <taxon>Kutzneria</taxon>
    </lineage>
</organism>
<protein>
    <recommendedName>
        <fullName evidence="7">Phosphatidylglycerol--prolipoprotein diacylglyceryl transferase</fullName>
        <ecNumber evidence="7">2.5.1.145</ecNumber>
    </recommendedName>
</protein>
<dbReference type="NCBIfam" id="TIGR00544">
    <property type="entry name" value="lgt"/>
    <property type="match status" value="1"/>
</dbReference>
<feature type="compositionally biased region" description="Basic and acidic residues" evidence="8">
    <location>
        <begin position="314"/>
        <end position="339"/>
    </location>
</feature>
<dbReference type="EMBL" id="JACJID010000002">
    <property type="protein sequence ID" value="MBA8925574.1"/>
    <property type="molecule type" value="Genomic_DNA"/>
</dbReference>
<evidence type="ECO:0000256" key="1">
    <source>
        <dbReference type="ARBA" id="ARBA00007150"/>
    </source>
</evidence>